<dbReference type="PANTHER" id="PTHR30629:SF2">
    <property type="entry name" value="PROPHAGE INTEGRASE INTS-RELATED"/>
    <property type="match status" value="1"/>
</dbReference>
<evidence type="ECO:0000313" key="6">
    <source>
        <dbReference type="EMBL" id="ATG51929.1"/>
    </source>
</evidence>
<dbReference type="GO" id="GO:0015074">
    <property type="term" value="P:DNA integration"/>
    <property type="evidence" value="ECO:0007669"/>
    <property type="project" value="UniProtKB-KW"/>
</dbReference>
<dbReference type="InterPro" id="IPR004107">
    <property type="entry name" value="Integrase_SAM-like_N"/>
</dbReference>
<dbReference type="Pfam" id="PF00589">
    <property type="entry name" value="Phage_integrase"/>
    <property type="match status" value="1"/>
</dbReference>
<dbReference type="Gene3D" id="1.10.150.130">
    <property type="match status" value="1"/>
</dbReference>
<dbReference type="InterPro" id="IPR050808">
    <property type="entry name" value="Phage_Integrase"/>
</dbReference>
<evidence type="ECO:0000256" key="1">
    <source>
        <dbReference type="ARBA" id="ARBA00008857"/>
    </source>
</evidence>
<dbReference type="OrthoDB" id="1822491at2"/>
<evidence type="ECO:0000256" key="2">
    <source>
        <dbReference type="ARBA" id="ARBA00022908"/>
    </source>
</evidence>
<dbReference type="PANTHER" id="PTHR30629">
    <property type="entry name" value="PROPHAGE INTEGRASE"/>
    <property type="match status" value="1"/>
</dbReference>
<keyword evidence="3" id="KW-0238">DNA-binding</keyword>
<dbReference type="Pfam" id="PF26003">
    <property type="entry name" value="Integrase_N_phage"/>
    <property type="match status" value="1"/>
</dbReference>
<proteinExistence type="inferred from homology"/>
<dbReference type="InterPro" id="IPR013762">
    <property type="entry name" value="Integrase-like_cat_sf"/>
</dbReference>
<evidence type="ECO:0000256" key="4">
    <source>
        <dbReference type="ARBA" id="ARBA00023172"/>
    </source>
</evidence>
<dbReference type="SUPFAM" id="SSF56349">
    <property type="entry name" value="DNA breaking-rejoining enzymes"/>
    <property type="match status" value="1"/>
</dbReference>
<dbReference type="InterPro" id="IPR002104">
    <property type="entry name" value="Integrase_catalytic"/>
</dbReference>
<dbReference type="InterPro" id="IPR011010">
    <property type="entry name" value="DNA_brk_join_enz"/>
</dbReference>
<keyword evidence="2" id="KW-0229">DNA integration</keyword>
<feature type="domain" description="Tyr recombinase" evidence="5">
    <location>
        <begin position="170"/>
        <end position="360"/>
    </location>
</feature>
<evidence type="ECO:0000313" key="7">
    <source>
        <dbReference type="Proteomes" id="UP000218165"/>
    </source>
</evidence>
<dbReference type="EMBL" id="CP023563">
    <property type="protein sequence ID" value="ATG51929.1"/>
    <property type="molecule type" value="Genomic_DNA"/>
</dbReference>
<dbReference type="GO" id="GO:0006310">
    <property type="term" value="P:DNA recombination"/>
    <property type="evidence" value="ECO:0007669"/>
    <property type="project" value="UniProtKB-KW"/>
</dbReference>
<dbReference type="Pfam" id="PF14659">
    <property type="entry name" value="Phage_int_SAM_3"/>
    <property type="match status" value="1"/>
</dbReference>
<dbReference type="GO" id="GO:0003677">
    <property type="term" value="F:DNA binding"/>
    <property type="evidence" value="ECO:0007669"/>
    <property type="project" value="UniProtKB-KW"/>
</dbReference>
<comment type="similarity">
    <text evidence="1">Belongs to the 'phage' integrase family.</text>
</comment>
<dbReference type="AlphaFoldDB" id="A0A291GNJ8"/>
<reference evidence="7" key="1">
    <citation type="submission" date="2017-09" db="EMBL/GenBank/DDBJ databases">
        <title>Brachybacterium sp. VM2412.</title>
        <authorList>
            <person name="Tak E.J."/>
            <person name="Bae J.-W."/>
        </authorList>
    </citation>
    <scope>NUCLEOTIDE SEQUENCE [LARGE SCALE GENOMIC DNA]</scope>
    <source>
        <strain evidence="7">VM2412</strain>
    </source>
</reference>
<evidence type="ECO:0000256" key="3">
    <source>
        <dbReference type="ARBA" id="ARBA00023125"/>
    </source>
</evidence>
<keyword evidence="7" id="KW-1185">Reference proteome</keyword>
<dbReference type="RefSeq" id="WP_096803047.1">
    <property type="nucleotide sequence ID" value="NZ_CP023563.1"/>
</dbReference>
<gene>
    <name evidence="6" type="ORF">CFK38_10680</name>
</gene>
<protein>
    <submittedName>
        <fullName evidence="6">Site-specific integrase</fullName>
    </submittedName>
</protein>
<sequence>MAAKRRRTRRSFGAVRKLPSGRYQASYLDPAGQRRAAPSTFTAKIDADAWLSVQRAALETGSWRGRDDRVTVGEYAQQWLPTHQVRERTRYHYGVQIDRWIVPTFGTTPMVDVTPAMVRKWLSIFPADKPAARANAYRVLAQLFRAAADDGIVAESPVRVRGAGQYERKREGHALTVADVSALAGKAPEGRQLAILLAAYCALRPGEVLGLRRRDVDTRAHALNVRETASAVHAGSARIGPVKTSSSVRTVHYPAELHEQVLAQLRDHATDGPMGHLFPSPRDPAQPLSYTGYLYMFRRAAEAAELHDVKPHDLRHTGATLAAATGATTRELMSRLGHTSPTIAMGYQHAVRERDRSIADALGAALATVSTSDETTSSETAGGDDR</sequence>
<name>A0A291GNJ8_9MICO</name>
<accession>A0A291GNJ8</accession>
<organism evidence="6 7">
    <name type="scientific">Brachybacterium vulturis</name>
    <dbReference type="NCBI Taxonomy" id="2017484"/>
    <lineage>
        <taxon>Bacteria</taxon>
        <taxon>Bacillati</taxon>
        <taxon>Actinomycetota</taxon>
        <taxon>Actinomycetes</taxon>
        <taxon>Micrococcales</taxon>
        <taxon>Dermabacteraceae</taxon>
        <taxon>Brachybacterium</taxon>
    </lineage>
</organism>
<dbReference type="Proteomes" id="UP000218165">
    <property type="component" value="Chromosome"/>
</dbReference>
<dbReference type="InterPro" id="IPR058717">
    <property type="entry name" value="Phage_L5_Integrase_N"/>
</dbReference>
<evidence type="ECO:0000259" key="5">
    <source>
        <dbReference type="PROSITE" id="PS51898"/>
    </source>
</evidence>
<dbReference type="KEGG" id="brz:CFK38_10680"/>
<dbReference type="PROSITE" id="PS51898">
    <property type="entry name" value="TYR_RECOMBINASE"/>
    <property type="match status" value="1"/>
</dbReference>
<keyword evidence="4" id="KW-0233">DNA recombination</keyword>
<dbReference type="Gene3D" id="1.10.443.10">
    <property type="entry name" value="Intergrase catalytic core"/>
    <property type="match status" value="1"/>
</dbReference>
<dbReference type="InterPro" id="IPR010998">
    <property type="entry name" value="Integrase_recombinase_N"/>
</dbReference>